<dbReference type="InterPro" id="IPR035944">
    <property type="entry name" value="YfbM-like_sf"/>
</dbReference>
<sequence length="187" mass="20213">MDRKSGRRGRDTAVMAVTQQLARIPEGYLAACRQSAATSPDGDRHWDPPACDVLDLDWAPALLKRVGEVTGLEEAHLDALRRATDGDTTLDLGFLDTPPHAIAPFGGAPTGLGVLQVAHVSKLLGQIDMPVLLAALPADEHDAASLIGQKGAVTGGLRPYLLEHFNALRDFYLDAAKRHLHMVLWWD</sequence>
<comment type="caution">
    <text evidence="1">The sequence shown here is derived from an EMBL/GenBank/DDBJ whole genome shotgun (WGS) entry which is preliminary data.</text>
</comment>
<keyword evidence="2" id="KW-1185">Reference proteome</keyword>
<name>A0A6G4XVP7_9ACTN</name>
<dbReference type="EMBL" id="JAAKZW010000373">
    <property type="protein sequence ID" value="NGO81655.1"/>
    <property type="molecule type" value="Genomic_DNA"/>
</dbReference>
<evidence type="ECO:0000313" key="2">
    <source>
        <dbReference type="Proteomes" id="UP000481109"/>
    </source>
</evidence>
<proteinExistence type="predicted"/>
<gene>
    <name evidence="1" type="ORF">G6045_39290</name>
</gene>
<accession>A0A6G4XVP7</accession>
<organism evidence="1 2">
    <name type="scientific">Streptomyces mesophilus</name>
    <dbReference type="NCBI Taxonomy" id="1775132"/>
    <lineage>
        <taxon>Bacteria</taxon>
        <taxon>Bacillati</taxon>
        <taxon>Actinomycetota</taxon>
        <taxon>Actinomycetes</taxon>
        <taxon>Kitasatosporales</taxon>
        <taxon>Streptomycetaceae</taxon>
        <taxon>Streptomyces</taxon>
    </lineage>
</organism>
<reference evidence="1 2" key="1">
    <citation type="submission" date="2020-02" db="EMBL/GenBank/DDBJ databases">
        <title>Whole-genome analyses of novel actinobacteria.</title>
        <authorList>
            <person name="Sahin N."/>
            <person name="Tokatli A."/>
        </authorList>
    </citation>
    <scope>NUCLEOTIDE SEQUENCE [LARGE SCALE GENOMIC DNA]</scope>
    <source>
        <strain evidence="1 2">YC504</strain>
    </source>
</reference>
<dbReference type="Gene3D" id="3.40.1760.10">
    <property type="entry name" value="YfbM-like super family"/>
    <property type="match status" value="1"/>
</dbReference>
<dbReference type="Proteomes" id="UP000481109">
    <property type="component" value="Unassembled WGS sequence"/>
</dbReference>
<evidence type="ECO:0000313" key="1">
    <source>
        <dbReference type="EMBL" id="NGO81655.1"/>
    </source>
</evidence>
<dbReference type="AlphaFoldDB" id="A0A6G4XVP7"/>
<protein>
    <submittedName>
        <fullName evidence="1">DUF1877 domain-containing protein</fullName>
    </submittedName>
</protein>